<proteinExistence type="predicted"/>
<accession>A0A8I3S407</accession>
<keyword evidence="2" id="KW-1185">Reference proteome</keyword>
<dbReference type="Proteomes" id="UP000805418">
    <property type="component" value="Chromosome 25"/>
</dbReference>
<dbReference type="InterPro" id="IPR045090">
    <property type="entry name" value="Pept_M3A_M3B"/>
</dbReference>
<dbReference type="GeneTree" id="ENSGT00950000183171"/>
<dbReference type="OrthoDB" id="17530at2759"/>
<reference evidence="1" key="2">
    <citation type="submission" date="2025-08" db="UniProtKB">
        <authorList>
            <consortium name="Ensembl"/>
        </authorList>
    </citation>
    <scope>IDENTIFICATION</scope>
    <source>
        <strain evidence="1">Boxer</strain>
    </source>
</reference>
<evidence type="ECO:0000313" key="1">
    <source>
        <dbReference type="Ensembl" id="ENSCAFP00845026903.1"/>
    </source>
</evidence>
<evidence type="ECO:0000313" key="2">
    <source>
        <dbReference type="Proteomes" id="UP000805418"/>
    </source>
</evidence>
<dbReference type="Gene3D" id="1.10.1370.40">
    <property type="match status" value="1"/>
</dbReference>
<dbReference type="SUPFAM" id="SSF55486">
    <property type="entry name" value="Metalloproteases ('zincins'), catalytic domain"/>
    <property type="match status" value="1"/>
</dbReference>
<gene>
    <name evidence="1" type="primary">MIPEP</name>
</gene>
<dbReference type="PANTHER" id="PTHR11804">
    <property type="entry name" value="PROTEASE M3 THIMET OLIGOPEPTIDASE-RELATED"/>
    <property type="match status" value="1"/>
</dbReference>
<protein>
    <submittedName>
        <fullName evidence="1">Mitochondrial intermediate peptidase</fullName>
    </submittedName>
</protein>
<name>A0A8I3S407_CANLF</name>
<dbReference type="Ensembl" id="ENSCAFT00845034361.1">
    <property type="protein sequence ID" value="ENSCAFP00845026903.1"/>
    <property type="gene ID" value="ENSCAFG00845019295.1"/>
</dbReference>
<organism evidence="1 2">
    <name type="scientific">Canis lupus familiaris</name>
    <name type="common">Dog</name>
    <name type="synonym">Canis familiaris</name>
    <dbReference type="NCBI Taxonomy" id="9615"/>
    <lineage>
        <taxon>Eukaryota</taxon>
        <taxon>Metazoa</taxon>
        <taxon>Chordata</taxon>
        <taxon>Craniata</taxon>
        <taxon>Vertebrata</taxon>
        <taxon>Euteleostomi</taxon>
        <taxon>Mammalia</taxon>
        <taxon>Eutheria</taxon>
        <taxon>Laurasiatheria</taxon>
        <taxon>Carnivora</taxon>
        <taxon>Caniformia</taxon>
        <taxon>Canidae</taxon>
        <taxon>Canis</taxon>
    </lineage>
</organism>
<reference evidence="1" key="1">
    <citation type="submission" date="2020-03" db="EMBL/GenBank/DDBJ databases">
        <title>Long-read based genome assembly of a Labrador retriever dog.</title>
        <authorList>
            <person name="Eory L."/>
            <person name="Zhang W."/>
            <person name="Schoenebeck J."/>
        </authorList>
    </citation>
    <scope>NUCLEOTIDE SEQUENCE [LARGE SCALE GENOMIC DNA]</scope>
    <source>
        <strain evidence="1">Labrador retriever</strain>
    </source>
</reference>
<dbReference type="GO" id="GO:0006508">
    <property type="term" value="P:proteolysis"/>
    <property type="evidence" value="ECO:0007669"/>
    <property type="project" value="InterPro"/>
</dbReference>
<dbReference type="AlphaFoldDB" id="A0A8I3S407"/>
<dbReference type="PANTHER" id="PTHR11804:SF79">
    <property type="entry name" value="MITOCHONDRIAL INTERMEDIATE PEPTIDASE"/>
    <property type="match status" value="1"/>
</dbReference>
<sequence length="234" mass="25851">ATRARRRRSAENSDFLPCRGVHGVDHLDCPPPPPGESLAEFFILSAHTQRAVWHPLGARCGLSGWSKGGRKAGFKGTCLVPVLLCICGFYPLEGLFGVPELSAPEGFRIAQENALRKADLLVERVCSMPPGPQTVLIFDELSDSLCRVADLADFVKIAHPEPAFREAAEEACRSIGTMVEKLNTNVELYQSLQKLLADKKLVESLDPETRRVAELFMFDFEISGIHLDKEKVLH</sequence>
<dbReference type="GO" id="GO:0004222">
    <property type="term" value="F:metalloendopeptidase activity"/>
    <property type="evidence" value="ECO:0007669"/>
    <property type="project" value="InterPro"/>
</dbReference>
<reference evidence="1" key="3">
    <citation type="submission" date="2025-09" db="UniProtKB">
        <authorList>
            <consortium name="Ensembl"/>
        </authorList>
    </citation>
    <scope>IDENTIFICATION</scope>
    <source>
        <strain evidence="1">Boxer</strain>
    </source>
</reference>